<dbReference type="PANTHER" id="PTHR37529:SF1">
    <property type="entry name" value="TRANSPOSASE INSG FOR INSERTION SEQUENCE ELEMENT IS4-RELATED"/>
    <property type="match status" value="1"/>
</dbReference>
<accession>A0A518AWD6</accession>
<reference evidence="2 3" key="1">
    <citation type="submission" date="2019-02" db="EMBL/GenBank/DDBJ databases">
        <title>Deep-cultivation of Planctomycetes and their phenomic and genomic characterization uncovers novel biology.</title>
        <authorList>
            <person name="Wiegand S."/>
            <person name="Jogler M."/>
            <person name="Boedeker C."/>
            <person name="Pinto D."/>
            <person name="Vollmers J."/>
            <person name="Rivas-Marin E."/>
            <person name="Kohn T."/>
            <person name="Peeters S.H."/>
            <person name="Heuer A."/>
            <person name="Rast P."/>
            <person name="Oberbeckmann S."/>
            <person name="Bunk B."/>
            <person name="Jeske O."/>
            <person name="Meyerdierks A."/>
            <person name="Storesund J.E."/>
            <person name="Kallscheuer N."/>
            <person name="Luecker S."/>
            <person name="Lage O.M."/>
            <person name="Pohl T."/>
            <person name="Merkel B.J."/>
            <person name="Hornburger P."/>
            <person name="Mueller R.-W."/>
            <person name="Bruemmer F."/>
            <person name="Labrenz M."/>
            <person name="Spormann A.M."/>
            <person name="Op den Camp H."/>
            <person name="Overmann J."/>
            <person name="Amann R."/>
            <person name="Jetten M.S.M."/>
            <person name="Mascher T."/>
            <person name="Medema M.H."/>
            <person name="Devos D.P."/>
            <person name="Kaster A.-K."/>
            <person name="Ovreas L."/>
            <person name="Rohde M."/>
            <person name="Galperin M.Y."/>
            <person name="Jogler C."/>
        </authorList>
    </citation>
    <scope>NUCLEOTIDE SEQUENCE [LARGE SCALE GENOMIC DNA]</scope>
    <source>
        <strain evidence="2 3">Pan181</strain>
    </source>
</reference>
<dbReference type="Pfam" id="PF01609">
    <property type="entry name" value="DDE_Tnp_1"/>
    <property type="match status" value="1"/>
</dbReference>
<dbReference type="InterPro" id="IPR012337">
    <property type="entry name" value="RNaseH-like_sf"/>
</dbReference>
<dbReference type="OrthoDB" id="290144at2"/>
<keyword evidence="3" id="KW-1185">Reference proteome</keyword>
<name>A0A518AWD6_9BACT</name>
<dbReference type="EMBL" id="CP036278">
    <property type="protein sequence ID" value="QDU59033.1"/>
    <property type="molecule type" value="Genomic_DNA"/>
</dbReference>
<dbReference type="AlphaFoldDB" id="A0A518AWD6"/>
<dbReference type="Gene3D" id="3.90.350.10">
    <property type="entry name" value="Transposase Inhibitor Protein From Tn5, Chain A, domain 1"/>
    <property type="match status" value="1"/>
</dbReference>
<dbReference type="SUPFAM" id="SSF53098">
    <property type="entry name" value="Ribonuclease H-like"/>
    <property type="match status" value="1"/>
</dbReference>
<dbReference type="NCBIfam" id="NF033592">
    <property type="entry name" value="transpos_IS4_1"/>
    <property type="match status" value="1"/>
</dbReference>
<sequence length="461" mass="53537">MLHRDTQVRLNIVCLRQCLRWLLAGICWRTIRFRNDCSWTPRSLVAAALLWAWSDEQTLTERFFVVRKILLCLDKEQQQLATSYQAFIKILRRWTKPLAALLQSVLQQRMQATLTDCWLTAGYLVFAVDGSRLELPRTRSHEQAYSTIRHARRVKNSRYKRRQAKDAKKVNSPQLWLTTMWHIGTGLPWDWRVGPGDSSERVHLREMLTSLPAGALITADGGFMGYEGLQAIIKSGRHVLLRVGANVRLLKQLGYVREWTGTVYLWPDRESKRGNEPLVLRLVVATDGKQPVYLVTNILSRRELSDKQVIALYARRWGIELFYRHLKQTFHRRKLLSREAENAKLEITWSLFGLWAMSLFALVEAMKQGITPAKLSFAKLLLAFRRTMRDYLHPTEKNERLCERLRQAIIDSYKRANKTSRNYPRKKQAKPPGVPQLLTATKTQALRAKQIKPVLRKGLTA</sequence>
<dbReference type="GO" id="GO:0006313">
    <property type="term" value="P:DNA transposition"/>
    <property type="evidence" value="ECO:0007669"/>
    <property type="project" value="InterPro"/>
</dbReference>
<proteinExistence type="predicted"/>
<dbReference type="PANTHER" id="PTHR37529">
    <property type="entry name" value="TRANSPOSASE INSG FOR INSERTION SEQUENCE ELEMENT IS4-RELATED"/>
    <property type="match status" value="1"/>
</dbReference>
<protein>
    <submittedName>
        <fullName evidence="2">Transposase DDE domain protein</fullName>
    </submittedName>
</protein>
<dbReference type="GO" id="GO:0003677">
    <property type="term" value="F:DNA binding"/>
    <property type="evidence" value="ECO:0007669"/>
    <property type="project" value="InterPro"/>
</dbReference>
<gene>
    <name evidence="2" type="ORF">Pan181_52740</name>
</gene>
<dbReference type="GO" id="GO:0004803">
    <property type="term" value="F:transposase activity"/>
    <property type="evidence" value="ECO:0007669"/>
    <property type="project" value="InterPro"/>
</dbReference>
<evidence type="ECO:0000313" key="3">
    <source>
        <dbReference type="Proteomes" id="UP000315750"/>
    </source>
</evidence>
<evidence type="ECO:0000313" key="2">
    <source>
        <dbReference type="EMBL" id="QDU59033.1"/>
    </source>
</evidence>
<dbReference type="Proteomes" id="UP000315750">
    <property type="component" value="Chromosome"/>
</dbReference>
<organism evidence="2 3">
    <name type="scientific">Aeoliella mucimassa</name>
    <dbReference type="NCBI Taxonomy" id="2527972"/>
    <lineage>
        <taxon>Bacteria</taxon>
        <taxon>Pseudomonadati</taxon>
        <taxon>Planctomycetota</taxon>
        <taxon>Planctomycetia</taxon>
        <taxon>Pirellulales</taxon>
        <taxon>Lacipirellulaceae</taxon>
        <taxon>Aeoliella</taxon>
    </lineage>
</organism>
<dbReference type="InterPro" id="IPR002559">
    <property type="entry name" value="Transposase_11"/>
</dbReference>
<dbReference type="InterPro" id="IPR047952">
    <property type="entry name" value="Transpos_IS4"/>
</dbReference>
<feature type="domain" description="Transposase IS4-like" evidence="1">
    <location>
        <begin position="122"/>
        <end position="350"/>
    </location>
</feature>
<dbReference type="KEGG" id="amuc:Pan181_52740"/>
<evidence type="ECO:0000259" key="1">
    <source>
        <dbReference type="Pfam" id="PF01609"/>
    </source>
</evidence>